<proteinExistence type="predicted"/>
<accession>M5RCP0</accession>
<sequence length="105" mass="11525">MSLSLATAAGNACRVRTSSRISTYHITHLAASYSAIRITRSVICWLAAFLSARAFLAAWAALRICCFFSENASWLITTKFNPGIHGTINERSESSRRAHHGNVIL</sequence>
<dbReference type="AlphaFoldDB" id="M5RCP0"/>
<gene>
    <name evidence="1" type="ORF">RMSM_06259</name>
</gene>
<keyword evidence="2" id="KW-1185">Reference proteome</keyword>
<protein>
    <submittedName>
        <fullName evidence="1">Uncharacterized protein</fullName>
    </submittedName>
</protein>
<dbReference type="Proteomes" id="UP000011991">
    <property type="component" value="Unassembled WGS sequence"/>
</dbReference>
<dbReference type="EMBL" id="ANOG01000906">
    <property type="protein sequence ID" value="EMI16816.1"/>
    <property type="molecule type" value="Genomic_DNA"/>
</dbReference>
<name>M5RCP0_9BACT</name>
<comment type="caution">
    <text evidence="1">The sequence shown here is derived from an EMBL/GenBank/DDBJ whole genome shotgun (WGS) entry which is preliminary data.</text>
</comment>
<evidence type="ECO:0000313" key="2">
    <source>
        <dbReference type="Proteomes" id="UP000011991"/>
    </source>
</evidence>
<evidence type="ECO:0000313" key="1">
    <source>
        <dbReference type="EMBL" id="EMI16816.1"/>
    </source>
</evidence>
<organism evidence="1 2">
    <name type="scientific">Rhodopirellula maiorica SM1</name>
    <dbReference type="NCBI Taxonomy" id="1265738"/>
    <lineage>
        <taxon>Bacteria</taxon>
        <taxon>Pseudomonadati</taxon>
        <taxon>Planctomycetota</taxon>
        <taxon>Planctomycetia</taxon>
        <taxon>Pirellulales</taxon>
        <taxon>Pirellulaceae</taxon>
        <taxon>Novipirellula</taxon>
    </lineage>
</organism>
<reference evidence="1 2" key="1">
    <citation type="journal article" date="2013" name="Mar. Genomics">
        <title>Expression of sulfatases in Rhodopirellula baltica and the diversity of sulfatases in the genus Rhodopirellula.</title>
        <authorList>
            <person name="Wegner C.E."/>
            <person name="Richter-Heitmann T."/>
            <person name="Klindworth A."/>
            <person name="Klockow C."/>
            <person name="Richter M."/>
            <person name="Achstetter T."/>
            <person name="Glockner F.O."/>
            <person name="Harder J."/>
        </authorList>
    </citation>
    <scope>NUCLEOTIDE SEQUENCE [LARGE SCALE GENOMIC DNA]</scope>
    <source>
        <strain evidence="1 2">SM1</strain>
    </source>
</reference>